<accession>A0AAP2Z2A0</accession>
<reference evidence="4 6" key="1">
    <citation type="submission" date="2022-09" db="EMBL/GenBank/DDBJ databases">
        <title>Enrichment on poylsaccharides allowed isolation of novel metabolic and taxonomic groups of Haloarchaea.</title>
        <authorList>
            <person name="Sorokin D.Y."/>
            <person name="Elcheninov A.G."/>
            <person name="Khizhniak T.V."/>
            <person name="Kolganova T.V."/>
            <person name="Kublanov I.V."/>
        </authorList>
    </citation>
    <scope>NUCLEOTIDE SEQUENCE</scope>
    <source>
        <strain evidence="5 6">AArc-m2/3/4</strain>
        <strain evidence="4">AArc-xg1-1</strain>
    </source>
</reference>
<dbReference type="EMBL" id="JAOPKA010000019">
    <property type="protein sequence ID" value="MCU4743934.1"/>
    <property type="molecule type" value="Genomic_DNA"/>
</dbReference>
<dbReference type="InterPro" id="IPR000182">
    <property type="entry name" value="GNAT_dom"/>
</dbReference>
<dbReference type="Gene3D" id="3.40.630.30">
    <property type="match status" value="1"/>
</dbReference>
<comment type="caution">
    <text evidence="4">The sequence shown here is derived from an EMBL/GenBank/DDBJ whole genome shotgun (WGS) entry which is preliminary data.</text>
</comment>
<dbReference type="GO" id="GO:0008999">
    <property type="term" value="F:protein-N-terminal-alanine acetyltransferase activity"/>
    <property type="evidence" value="ECO:0007669"/>
    <property type="project" value="UniProtKB-EC"/>
</dbReference>
<dbReference type="RefSeq" id="WP_338005744.1">
    <property type="nucleotide sequence ID" value="NZ_JAOPKA010000019.1"/>
</dbReference>
<evidence type="ECO:0000313" key="5">
    <source>
        <dbReference type="EMBL" id="MCU4974436.1"/>
    </source>
</evidence>
<dbReference type="EC" id="2.3.1.266" evidence="4"/>
<dbReference type="CDD" id="cd04301">
    <property type="entry name" value="NAT_SF"/>
    <property type="match status" value="1"/>
</dbReference>
<evidence type="ECO:0000313" key="6">
    <source>
        <dbReference type="Proteomes" id="UP001320972"/>
    </source>
</evidence>
<name>A0AAP2Z2A0_9EURY</name>
<keyword evidence="4" id="KW-0689">Ribosomal protein</keyword>
<protein>
    <submittedName>
        <fullName evidence="4">Ribosomal protein S18-alanine N-acetyltransferase</fullName>
        <ecNumber evidence="4">2.3.1.266</ecNumber>
    </submittedName>
</protein>
<dbReference type="Pfam" id="PF00583">
    <property type="entry name" value="Acetyltransf_1"/>
    <property type="match status" value="1"/>
</dbReference>
<dbReference type="Proteomes" id="UP001320972">
    <property type="component" value="Unassembled WGS sequence"/>
</dbReference>
<evidence type="ECO:0000256" key="1">
    <source>
        <dbReference type="ARBA" id="ARBA00022679"/>
    </source>
</evidence>
<evidence type="ECO:0000313" key="4">
    <source>
        <dbReference type="EMBL" id="MCU4743934.1"/>
    </source>
</evidence>
<keyword evidence="1 4" id="KW-0808">Transferase</keyword>
<dbReference type="GO" id="GO:0005840">
    <property type="term" value="C:ribosome"/>
    <property type="evidence" value="ECO:0007669"/>
    <property type="project" value="UniProtKB-KW"/>
</dbReference>
<dbReference type="PANTHER" id="PTHR23091:SF4">
    <property type="entry name" value="N-TERMINAL AMINO-ACID N(ALPHA)-ACETYLTRANSFERASE NATA"/>
    <property type="match status" value="1"/>
</dbReference>
<dbReference type="InterPro" id="IPR016181">
    <property type="entry name" value="Acyl_CoA_acyltransferase"/>
</dbReference>
<dbReference type="PROSITE" id="PS51186">
    <property type="entry name" value="GNAT"/>
    <property type="match status" value="1"/>
</dbReference>
<dbReference type="AlphaFoldDB" id="A0AAP2Z2A0"/>
<dbReference type="GO" id="GO:0031415">
    <property type="term" value="C:NatA complex"/>
    <property type="evidence" value="ECO:0007669"/>
    <property type="project" value="InterPro"/>
</dbReference>
<keyword evidence="4" id="KW-0687">Ribonucleoprotein</keyword>
<dbReference type="SUPFAM" id="SSF55729">
    <property type="entry name" value="Acyl-CoA N-acyltransferases (Nat)"/>
    <property type="match status" value="1"/>
</dbReference>
<dbReference type="NCBIfam" id="TIGR01575">
    <property type="entry name" value="rimI"/>
    <property type="match status" value="1"/>
</dbReference>
<dbReference type="Proteomes" id="UP001321018">
    <property type="component" value="Unassembled WGS sequence"/>
</dbReference>
<feature type="domain" description="N-acetyltransferase" evidence="3">
    <location>
        <begin position="12"/>
        <end position="158"/>
    </location>
</feature>
<dbReference type="EMBL" id="JAOPKB010000011">
    <property type="protein sequence ID" value="MCU4974436.1"/>
    <property type="molecule type" value="Genomic_DNA"/>
</dbReference>
<dbReference type="InterPro" id="IPR006464">
    <property type="entry name" value="AcTrfase_RimI/Ard1"/>
</dbReference>
<sequence>MTTSAPATDDGVSIRTAERADLLGVVRIENASFTQPWPYDAFDTFLGEPGFLVAIDDADRIAGYVVSDVTPNHGRNLGHVKDIAVHPEHRGEGVGSALLSQSLAVMATNDATTVKLEVRDSNDGAKRLYRDFGFEPLRRIPRYYDDGEDAIVMIRELG</sequence>
<keyword evidence="6" id="KW-1185">Reference proteome</keyword>
<keyword evidence="2 4" id="KW-0012">Acyltransferase</keyword>
<evidence type="ECO:0000313" key="7">
    <source>
        <dbReference type="Proteomes" id="UP001321018"/>
    </source>
</evidence>
<evidence type="ECO:0000259" key="3">
    <source>
        <dbReference type="PROSITE" id="PS51186"/>
    </source>
</evidence>
<evidence type="ECO:0000256" key="2">
    <source>
        <dbReference type="ARBA" id="ARBA00023315"/>
    </source>
</evidence>
<organism evidence="4 7">
    <name type="scientific">Natronoglomus mannanivorans</name>
    <dbReference type="NCBI Taxonomy" id="2979990"/>
    <lineage>
        <taxon>Archaea</taxon>
        <taxon>Methanobacteriati</taxon>
        <taxon>Methanobacteriota</taxon>
        <taxon>Stenosarchaea group</taxon>
        <taxon>Halobacteria</taxon>
        <taxon>Halobacteriales</taxon>
        <taxon>Natrialbaceae</taxon>
        <taxon>Natronoglomus</taxon>
    </lineage>
</organism>
<proteinExistence type="predicted"/>
<dbReference type="PANTHER" id="PTHR23091">
    <property type="entry name" value="N-TERMINAL ACETYLTRANSFERASE"/>
    <property type="match status" value="1"/>
</dbReference>
<gene>
    <name evidence="4" type="primary">rimI</name>
    <name evidence="5" type="ORF">OB955_17065</name>
    <name evidence="4" type="ORF">OB960_21350</name>
</gene>
<dbReference type="InterPro" id="IPR045047">
    <property type="entry name" value="Ard1-like"/>
</dbReference>